<sequence length="383" mass="44328">LIASEDSVTFNLDIVSLVIRVNHNADQPLVEYKFVRFIRNPSYDNFFDVQRPRLKLGFTLIHLSDLFSNRLKSIRLTSDSARSLAPTLHQALKLFGHAYAEQLDQLKQELEKFQTAEQLQIAGLSAMVLDKLIQAVESCQTRPETAAPSRGEPVLPTATEVDLAVEQVKRLRELCAQVVADDFFSRCEDFIQKEVLGNVDCMRAETAVVEQLYNRFEDERNRIWTDHLVSARQRAVIEVTKKSLRDLVDEEERLTYFKRSEEILHKSWLAPRSRKERRWSRLKEWQHDLLRQQVIEQLYTSKSSSAGLMQHPVEVMHTGEWNANLDRPSEEEIRYETGVLKREKAPGPDGLYPALFKEGEKSLMTHLTKLIDAIWDEEKVPAE</sequence>
<feature type="non-terminal residue" evidence="1">
    <location>
        <position position="383"/>
    </location>
</feature>
<evidence type="ECO:0000313" key="2">
    <source>
        <dbReference type="Proteomes" id="UP000054324"/>
    </source>
</evidence>
<proteinExistence type="predicted"/>
<feature type="non-terminal residue" evidence="1">
    <location>
        <position position="1"/>
    </location>
</feature>
<reference evidence="1 2" key="1">
    <citation type="submission" date="2013-11" db="EMBL/GenBank/DDBJ databases">
        <title>Opisthorchis viverrini - life in the bile duct.</title>
        <authorList>
            <person name="Young N.D."/>
            <person name="Nagarajan N."/>
            <person name="Lin S.J."/>
            <person name="Korhonen P.K."/>
            <person name="Jex A.R."/>
            <person name="Hall R.S."/>
            <person name="Safavi-Hemami H."/>
            <person name="Kaewkong W."/>
            <person name="Bertrand D."/>
            <person name="Gao S."/>
            <person name="Seet Q."/>
            <person name="Wongkham S."/>
            <person name="Teh B.T."/>
            <person name="Wongkham C."/>
            <person name="Intapan P.M."/>
            <person name="Maleewong W."/>
            <person name="Yang X."/>
            <person name="Hu M."/>
            <person name="Wang Z."/>
            <person name="Hofmann A."/>
            <person name="Sternberg P.W."/>
            <person name="Tan P."/>
            <person name="Wang J."/>
            <person name="Gasser R.B."/>
        </authorList>
    </citation>
    <scope>NUCLEOTIDE SEQUENCE [LARGE SCALE GENOMIC DNA]</scope>
</reference>
<keyword evidence="2" id="KW-1185">Reference proteome</keyword>
<dbReference type="STRING" id="6198.A0A074Z7J3"/>
<dbReference type="EMBL" id="KL597306">
    <property type="protein sequence ID" value="KER19160.1"/>
    <property type="molecule type" value="Genomic_DNA"/>
</dbReference>
<dbReference type="Proteomes" id="UP000054324">
    <property type="component" value="Unassembled WGS sequence"/>
</dbReference>
<accession>A0A074Z7J3</accession>
<protein>
    <submittedName>
        <fullName evidence="1">Uncharacterized protein</fullName>
    </submittedName>
</protein>
<name>A0A074Z7J3_OPIVI</name>
<dbReference type="AlphaFoldDB" id="A0A074Z7J3"/>
<dbReference type="GeneID" id="20329804"/>
<gene>
    <name evidence="1" type="ORF">T265_15639</name>
</gene>
<dbReference type="RefSeq" id="XP_009177095.1">
    <property type="nucleotide sequence ID" value="XM_009178831.1"/>
</dbReference>
<organism evidence="1 2">
    <name type="scientific">Opisthorchis viverrini</name>
    <name type="common">Southeast Asian liver fluke</name>
    <dbReference type="NCBI Taxonomy" id="6198"/>
    <lineage>
        <taxon>Eukaryota</taxon>
        <taxon>Metazoa</taxon>
        <taxon>Spiralia</taxon>
        <taxon>Lophotrochozoa</taxon>
        <taxon>Platyhelminthes</taxon>
        <taxon>Trematoda</taxon>
        <taxon>Digenea</taxon>
        <taxon>Opisthorchiida</taxon>
        <taxon>Opisthorchiata</taxon>
        <taxon>Opisthorchiidae</taxon>
        <taxon>Opisthorchis</taxon>
    </lineage>
</organism>
<dbReference type="OrthoDB" id="19830at2759"/>
<dbReference type="KEGG" id="ovi:T265_15639"/>
<dbReference type="CTD" id="20329804"/>
<evidence type="ECO:0000313" key="1">
    <source>
        <dbReference type="EMBL" id="KER19160.1"/>
    </source>
</evidence>